<dbReference type="PANTHER" id="PTHR37299:SF1">
    <property type="entry name" value="STAGE 0 SPORULATION PROTEIN A HOMOLOG"/>
    <property type="match status" value="1"/>
</dbReference>
<feature type="domain" description="HTH LytTR-type" evidence="2">
    <location>
        <begin position="149"/>
        <end position="260"/>
    </location>
</feature>
<protein>
    <submittedName>
        <fullName evidence="3">LytTr DNA-binding domain-containing protein</fullName>
    </submittedName>
</protein>
<keyword evidence="4" id="KW-1185">Reference proteome</keyword>
<name>A0A1W2GID2_REIFA</name>
<dbReference type="Gene3D" id="2.40.50.1020">
    <property type="entry name" value="LytTr DNA-binding domain"/>
    <property type="match status" value="1"/>
</dbReference>
<dbReference type="STRING" id="692418.SAMN04488029_2819"/>
<reference evidence="3 4" key="1">
    <citation type="submission" date="2017-04" db="EMBL/GenBank/DDBJ databases">
        <authorList>
            <person name="Afonso C.L."/>
            <person name="Miller P.J."/>
            <person name="Scott M.A."/>
            <person name="Spackman E."/>
            <person name="Goraichik I."/>
            <person name="Dimitrov K.M."/>
            <person name="Suarez D.L."/>
            <person name="Swayne D.E."/>
        </authorList>
    </citation>
    <scope>NUCLEOTIDE SEQUENCE [LARGE SCALE GENOMIC DNA]</scope>
    <source>
        <strain evidence="3 4">DSM 26133</strain>
    </source>
</reference>
<dbReference type="PANTHER" id="PTHR37299">
    <property type="entry name" value="TRANSCRIPTIONAL REGULATOR-RELATED"/>
    <property type="match status" value="1"/>
</dbReference>
<dbReference type="Pfam" id="PF04397">
    <property type="entry name" value="LytTR"/>
    <property type="match status" value="1"/>
</dbReference>
<keyword evidence="1" id="KW-0812">Transmembrane</keyword>
<accession>A0A1W2GID2</accession>
<evidence type="ECO:0000256" key="1">
    <source>
        <dbReference type="SAM" id="Phobius"/>
    </source>
</evidence>
<feature type="transmembrane region" description="Helical" evidence="1">
    <location>
        <begin position="113"/>
        <end position="136"/>
    </location>
</feature>
<sequence>MNLEKSPFIFRLILRLLLATSVSQELVTEEILSTEIHHVFNLSKFSLLFATGLLLSELIHSYSKRFVHITLDFNSTMKKGSLVIFTCTIPPFTALYYLFTYSLAGWSASTNEYLLLIIMQLCIGFIEFLLFMSLHYQIPTSRPANKTYIYFKSGSKHITLHLEDLAYIQSKGGLVILMDMDLNSYTTQFSSMNEIDFNLHESLFLRVNRQYIINRSIIKSVHETKNRKLLLYLDKGFSPTAMPILVSRHKRKDVIKWFAVYSKK</sequence>
<dbReference type="GO" id="GO:0000156">
    <property type="term" value="F:phosphorelay response regulator activity"/>
    <property type="evidence" value="ECO:0007669"/>
    <property type="project" value="InterPro"/>
</dbReference>
<organism evidence="3 4">
    <name type="scientific">Reichenbachiella faecimaris</name>
    <dbReference type="NCBI Taxonomy" id="692418"/>
    <lineage>
        <taxon>Bacteria</taxon>
        <taxon>Pseudomonadati</taxon>
        <taxon>Bacteroidota</taxon>
        <taxon>Cytophagia</taxon>
        <taxon>Cytophagales</taxon>
        <taxon>Reichenbachiellaceae</taxon>
        <taxon>Reichenbachiella</taxon>
    </lineage>
</organism>
<dbReference type="Proteomes" id="UP000192472">
    <property type="component" value="Unassembled WGS sequence"/>
</dbReference>
<dbReference type="EMBL" id="FWYF01000003">
    <property type="protein sequence ID" value="SMD36304.1"/>
    <property type="molecule type" value="Genomic_DNA"/>
</dbReference>
<dbReference type="InterPro" id="IPR007492">
    <property type="entry name" value="LytTR_DNA-bd_dom"/>
</dbReference>
<keyword evidence="1" id="KW-0472">Membrane</keyword>
<dbReference type="GO" id="GO:0003677">
    <property type="term" value="F:DNA binding"/>
    <property type="evidence" value="ECO:0007669"/>
    <property type="project" value="UniProtKB-KW"/>
</dbReference>
<keyword evidence="3" id="KW-0238">DNA-binding</keyword>
<gene>
    <name evidence="3" type="ORF">SAMN04488029_2819</name>
</gene>
<dbReference type="SMART" id="SM00850">
    <property type="entry name" value="LytTR"/>
    <property type="match status" value="1"/>
</dbReference>
<feature type="transmembrane region" description="Helical" evidence="1">
    <location>
        <begin position="80"/>
        <end position="101"/>
    </location>
</feature>
<proteinExistence type="predicted"/>
<dbReference type="AlphaFoldDB" id="A0A1W2GID2"/>
<keyword evidence="1" id="KW-1133">Transmembrane helix</keyword>
<evidence type="ECO:0000313" key="3">
    <source>
        <dbReference type="EMBL" id="SMD36304.1"/>
    </source>
</evidence>
<evidence type="ECO:0000313" key="4">
    <source>
        <dbReference type="Proteomes" id="UP000192472"/>
    </source>
</evidence>
<evidence type="ECO:0000259" key="2">
    <source>
        <dbReference type="PROSITE" id="PS50930"/>
    </source>
</evidence>
<dbReference type="InterPro" id="IPR046947">
    <property type="entry name" value="LytR-like"/>
</dbReference>
<dbReference type="PROSITE" id="PS50930">
    <property type="entry name" value="HTH_LYTTR"/>
    <property type="match status" value="1"/>
</dbReference>